<proteinExistence type="predicted"/>
<dbReference type="Proteomes" id="UP000472265">
    <property type="component" value="Chromosome 3"/>
</dbReference>
<reference evidence="2" key="1">
    <citation type="submission" date="2021-04" db="EMBL/GenBank/DDBJ databases">
        <authorList>
            <consortium name="Wellcome Sanger Institute Data Sharing"/>
        </authorList>
    </citation>
    <scope>NUCLEOTIDE SEQUENCE [LARGE SCALE GENOMIC DNA]</scope>
</reference>
<gene>
    <name evidence="2" type="primary">LOC115578299</name>
</gene>
<accession>A0A671UCK5</accession>
<evidence type="ECO:0000256" key="1">
    <source>
        <dbReference type="SAM" id="MobiDB-lite"/>
    </source>
</evidence>
<dbReference type="InterPro" id="IPR036514">
    <property type="entry name" value="SGNH_hydro_sf"/>
</dbReference>
<sequence length="422" mass="46560">MPLSKSRKRSEAAKKRIAARQKKEEGEGSEGPPKIVMMGPQGPPPTLPTVKGTGRRHRVNDWEKVGASGRPHKVVLPEKEKDHPAVLIVGDSHLRSCVDRIVPMDAMGGCTFGFSSTPGASAKDLRKEVVAMKLPDSVDALCLLAPSNNLTSSRTIVEAGEDFAKLLSVVCSLGRPVFVVGFPRRLNVDMELQNLLSDIYHRKAALEGVKYFDIAEYFPTSQLDLWSKDGVHLSDNFWMPKLVECLAYFAYLALIPCKPNADMFRLLAAPKQRVRRRPVVAGSGMVSLGSETMPGPRCQIKPQVVVTRSVKVDSPRRKRKAQPVVADKVKVAKPRESFDWQLVGGNKRTRNSPKSRNQQQELFSDEDCIPVSPVRFPSAFLDAGLEDMPSSSEVLPSSSARVFTTARRPSKRVNRIVLSVKS</sequence>
<evidence type="ECO:0000313" key="3">
    <source>
        <dbReference type="Proteomes" id="UP000472265"/>
    </source>
</evidence>
<reference evidence="2" key="2">
    <citation type="submission" date="2025-08" db="UniProtKB">
        <authorList>
            <consortium name="Ensembl"/>
        </authorList>
    </citation>
    <scope>IDENTIFICATION</scope>
</reference>
<dbReference type="Gene3D" id="3.40.50.1110">
    <property type="entry name" value="SGNH hydrolase"/>
    <property type="match status" value="1"/>
</dbReference>
<name>A0A671UCK5_SPAAU</name>
<reference evidence="2" key="3">
    <citation type="submission" date="2025-09" db="UniProtKB">
        <authorList>
            <consortium name="Ensembl"/>
        </authorList>
    </citation>
    <scope>IDENTIFICATION</scope>
</reference>
<organism evidence="2 3">
    <name type="scientific">Sparus aurata</name>
    <name type="common">Gilthead sea bream</name>
    <dbReference type="NCBI Taxonomy" id="8175"/>
    <lineage>
        <taxon>Eukaryota</taxon>
        <taxon>Metazoa</taxon>
        <taxon>Chordata</taxon>
        <taxon>Craniata</taxon>
        <taxon>Vertebrata</taxon>
        <taxon>Euteleostomi</taxon>
        <taxon>Actinopterygii</taxon>
        <taxon>Neopterygii</taxon>
        <taxon>Teleostei</taxon>
        <taxon>Neoteleostei</taxon>
        <taxon>Acanthomorphata</taxon>
        <taxon>Eupercaria</taxon>
        <taxon>Spariformes</taxon>
        <taxon>Sparidae</taxon>
        <taxon>Sparus</taxon>
    </lineage>
</organism>
<dbReference type="SUPFAM" id="SSF52266">
    <property type="entry name" value="SGNH hydrolase"/>
    <property type="match status" value="1"/>
</dbReference>
<evidence type="ECO:0000313" key="2">
    <source>
        <dbReference type="Ensembl" id="ENSSAUP00010011598.1"/>
    </source>
</evidence>
<dbReference type="AlphaFoldDB" id="A0A671UCK5"/>
<dbReference type="Ensembl" id="ENSSAUT00010012345.1">
    <property type="protein sequence ID" value="ENSSAUP00010011598.1"/>
    <property type="gene ID" value="ENSSAUG00010005583.1"/>
</dbReference>
<protein>
    <submittedName>
        <fullName evidence="2">Uncharacterized protein</fullName>
    </submittedName>
</protein>
<dbReference type="InParanoid" id="A0A671UCK5"/>
<keyword evidence="3" id="KW-1185">Reference proteome</keyword>
<dbReference type="GeneTree" id="ENSGT00940000177140"/>
<feature type="region of interest" description="Disordered" evidence="1">
    <location>
        <begin position="1"/>
        <end position="56"/>
    </location>
</feature>